<feature type="domain" description="Crinkler effector protein N-terminal" evidence="4">
    <location>
        <begin position="4"/>
        <end position="115"/>
    </location>
</feature>
<comment type="caution">
    <text evidence="5">The sequence shown here is derived from an EMBL/GenBank/DDBJ whole genome shotgun (WGS) entry which is preliminary data.</text>
</comment>
<evidence type="ECO:0000313" key="5">
    <source>
        <dbReference type="EMBL" id="CAG8680558.1"/>
    </source>
</evidence>
<keyword evidence="6" id="KW-1185">Reference proteome</keyword>
<dbReference type="OrthoDB" id="2359318at2759"/>
<reference evidence="5" key="1">
    <citation type="submission" date="2021-06" db="EMBL/GenBank/DDBJ databases">
        <authorList>
            <person name="Kallberg Y."/>
            <person name="Tangrot J."/>
            <person name="Rosling A."/>
        </authorList>
    </citation>
    <scope>NUCLEOTIDE SEQUENCE</scope>
    <source>
        <strain evidence="5">UK204</strain>
    </source>
</reference>
<comment type="subcellular location">
    <subcellularLocation>
        <location evidence="1">Host cell</location>
    </subcellularLocation>
    <subcellularLocation>
        <location evidence="2">Secreted</location>
    </subcellularLocation>
</comment>
<dbReference type="AlphaFoldDB" id="A0A9N9HJG3"/>
<dbReference type="EMBL" id="CAJVPQ010006101">
    <property type="protein sequence ID" value="CAG8680558.1"/>
    <property type="molecule type" value="Genomic_DNA"/>
</dbReference>
<evidence type="ECO:0000256" key="2">
    <source>
        <dbReference type="ARBA" id="ARBA00004613"/>
    </source>
</evidence>
<organism evidence="5 6">
    <name type="scientific">Funneliformis caledonium</name>
    <dbReference type="NCBI Taxonomy" id="1117310"/>
    <lineage>
        <taxon>Eukaryota</taxon>
        <taxon>Fungi</taxon>
        <taxon>Fungi incertae sedis</taxon>
        <taxon>Mucoromycota</taxon>
        <taxon>Glomeromycotina</taxon>
        <taxon>Glomeromycetes</taxon>
        <taxon>Glomerales</taxon>
        <taxon>Glomeraceae</taxon>
        <taxon>Funneliformis</taxon>
    </lineage>
</organism>
<dbReference type="InterPro" id="IPR045379">
    <property type="entry name" value="Crinkler_N"/>
</dbReference>
<name>A0A9N9HJG3_9GLOM</name>
<proteinExistence type="predicted"/>
<sequence length="124" mass="13958">MPEIRLNCLVVPDNIPVREITRQNLVTIDIGINESVHSLRSKIKKECASCFDDIPITEFVIRAVEILSNDLVNDNITTLFLSIKNGTQGTELSPISNISPRFSTQLSQDNIHIIVYLKIKTPQQ</sequence>
<dbReference type="Pfam" id="PF20147">
    <property type="entry name" value="Crinkler"/>
    <property type="match status" value="1"/>
</dbReference>
<evidence type="ECO:0000256" key="1">
    <source>
        <dbReference type="ARBA" id="ARBA00004340"/>
    </source>
</evidence>
<gene>
    <name evidence="5" type="ORF">FCALED_LOCUS12481</name>
</gene>
<keyword evidence="3" id="KW-0964">Secreted</keyword>
<evidence type="ECO:0000259" key="4">
    <source>
        <dbReference type="Pfam" id="PF20147"/>
    </source>
</evidence>
<accession>A0A9N9HJG3</accession>
<evidence type="ECO:0000313" key="6">
    <source>
        <dbReference type="Proteomes" id="UP000789570"/>
    </source>
</evidence>
<dbReference type="GO" id="GO:0043657">
    <property type="term" value="C:host cell"/>
    <property type="evidence" value="ECO:0007669"/>
    <property type="project" value="UniProtKB-SubCell"/>
</dbReference>
<dbReference type="Proteomes" id="UP000789570">
    <property type="component" value="Unassembled WGS sequence"/>
</dbReference>
<protein>
    <submittedName>
        <fullName evidence="5">2861_t:CDS:1</fullName>
    </submittedName>
</protein>
<evidence type="ECO:0000256" key="3">
    <source>
        <dbReference type="ARBA" id="ARBA00022525"/>
    </source>
</evidence>
<dbReference type="GO" id="GO:0005576">
    <property type="term" value="C:extracellular region"/>
    <property type="evidence" value="ECO:0007669"/>
    <property type="project" value="UniProtKB-SubCell"/>
</dbReference>